<comment type="similarity">
    <text evidence="1">Belongs to the fructosamine kinase family.</text>
</comment>
<evidence type="ECO:0000313" key="2">
    <source>
        <dbReference type="EMBL" id="MBO1750243.1"/>
    </source>
</evidence>
<dbReference type="InterPro" id="IPR016477">
    <property type="entry name" value="Fructo-/Ketosamine-3-kinase"/>
</dbReference>
<keyword evidence="1" id="KW-0808">Transferase</keyword>
<evidence type="ECO:0000256" key="1">
    <source>
        <dbReference type="PIRNR" id="PIRNR006221"/>
    </source>
</evidence>
<dbReference type="Pfam" id="PF03881">
    <property type="entry name" value="Fructosamin_kin"/>
    <property type="match status" value="1"/>
</dbReference>
<dbReference type="PIRSF" id="PIRSF006221">
    <property type="entry name" value="Ketosamine-3-kinase"/>
    <property type="match status" value="1"/>
</dbReference>
<reference evidence="2" key="1">
    <citation type="submission" date="2021-03" db="EMBL/GenBank/DDBJ databases">
        <title>Actinotalea soli sp. nov., isolated from soil.</title>
        <authorList>
            <person name="Ping W."/>
            <person name="Zhang J."/>
        </authorList>
    </citation>
    <scope>NUCLEOTIDE SEQUENCE</scope>
    <source>
        <strain evidence="2">BY-33</strain>
    </source>
</reference>
<dbReference type="Gene3D" id="1.20.1270.240">
    <property type="match status" value="1"/>
</dbReference>
<dbReference type="SUPFAM" id="SSF56112">
    <property type="entry name" value="Protein kinase-like (PK-like)"/>
    <property type="match status" value="1"/>
</dbReference>
<dbReference type="EMBL" id="JAGEMK010000001">
    <property type="protein sequence ID" value="MBO1750243.1"/>
    <property type="molecule type" value="Genomic_DNA"/>
</dbReference>
<dbReference type="Proteomes" id="UP000664209">
    <property type="component" value="Unassembled WGS sequence"/>
</dbReference>
<gene>
    <name evidence="2" type="ORF">J4G33_00330</name>
</gene>
<dbReference type="PANTHER" id="PTHR12149:SF8">
    <property type="entry name" value="PROTEIN-RIBULOSAMINE 3-KINASE"/>
    <property type="match status" value="1"/>
</dbReference>
<proteinExistence type="inferred from homology"/>
<protein>
    <submittedName>
        <fullName evidence="2">Fructosamine kinase family protein</fullName>
    </submittedName>
</protein>
<dbReference type="PANTHER" id="PTHR12149">
    <property type="entry name" value="FRUCTOSAMINE 3 KINASE-RELATED PROTEIN"/>
    <property type="match status" value="1"/>
</dbReference>
<dbReference type="Gene3D" id="1.10.510.10">
    <property type="entry name" value="Transferase(Phosphotransferase) domain 1"/>
    <property type="match status" value="1"/>
</dbReference>
<dbReference type="AlphaFoldDB" id="A0A939LN59"/>
<dbReference type="RefSeq" id="WP_208053917.1">
    <property type="nucleotide sequence ID" value="NZ_JAGEMK010000001.1"/>
</dbReference>
<sequence length="254" mass="27545">MQIYRKERATAPSGFFACEAAGLRWLAASGGARVVEVLSADVHGLDLEALVPTSPTVEHARELGRGLARTHAAGAADFGCPPEGWVGDGFFGPLSDPYPLTLGRWPRWGLAHAEGRVLPLRDHLDAQGALGSSLAGRLDRLTERLREGLGEDDDPPSRLHGDLWSGNVMWTAQGATLIDPAAHGGHRLSDLAMLELFGLPHLGEVLAAYEEEWPLPTGWRDLLGLHQIYPVGMHAVLFGGSYRDQLVRLVDRYL</sequence>
<keyword evidence="3" id="KW-1185">Reference proteome</keyword>
<dbReference type="InterPro" id="IPR011009">
    <property type="entry name" value="Kinase-like_dom_sf"/>
</dbReference>
<evidence type="ECO:0000313" key="3">
    <source>
        <dbReference type="Proteomes" id="UP000664209"/>
    </source>
</evidence>
<name>A0A939LN59_9CELL</name>
<comment type="caution">
    <text evidence="2">The sequence shown here is derived from an EMBL/GenBank/DDBJ whole genome shotgun (WGS) entry which is preliminary data.</text>
</comment>
<dbReference type="GO" id="GO:0016301">
    <property type="term" value="F:kinase activity"/>
    <property type="evidence" value="ECO:0007669"/>
    <property type="project" value="UniProtKB-UniRule"/>
</dbReference>
<dbReference type="Gene3D" id="3.30.200.20">
    <property type="entry name" value="Phosphorylase Kinase, domain 1"/>
    <property type="match status" value="1"/>
</dbReference>
<organism evidence="2 3">
    <name type="scientific">Actinotalea soli</name>
    <dbReference type="NCBI Taxonomy" id="2819234"/>
    <lineage>
        <taxon>Bacteria</taxon>
        <taxon>Bacillati</taxon>
        <taxon>Actinomycetota</taxon>
        <taxon>Actinomycetes</taxon>
        <taxon>Micrococcales</taxon>
        <taxon>Cellulomonadaceae</taxon>
        <taxon>Actinotalea</taxon>
    </lineage>
</organism>
<keyword evidence="1 2" id="KW-0418">Kinase</keyword>
<accession>A0A939LN59</accession>